<reference evidence="2 3" key="1">
    <citation type="submission" date="2018-11" db="EMBL/GenBank/DDBJ databases">
        <authorList>
            <person name="Criscuolo A."/>
        </authorList>
    </citation>
    <scope>NUCLEOTIDE SEQUENCE [LARGE SCALE GENOMIC DNA]</scope>
    <source>
        <strain evidence="2">ACIP111625</strain>
    </source>
</reference>
<dbReference type="SUPFAM" id="SSF48452">
    <property type="entry name" value="TPR-like"/>
    <property type="match status" value="1"/>
</dbReference>
<name>A0A3P5XQC1_9RHOB</name>
<evidence type="ECO:0000256" key="1">
    <source>
        <dbReference type="SAM" id="SignalP"/>
    </source>
</evidence>
<dbReference type="OrthoDB" id="9815010at2"/>
<dbReference type="AlphaFoldDB" id="A0A3P5XQC1"/>
<gene>
    <name evidence="2" type="ORF">XINFAN_03618</name>
</gene>
<sequence length="186" mass="19849">MKARTRFHNHVVAALLPLLLVTAAAAQDAQKLDDLYGRLKDADPGAASRIESEIFIESAKSGSAAIDLLLQRGSDALQSGHTEAAIDHLTAAVDHAPGFTEARATRAVAYYGAGEVGPAMADLAQVLKDEPRHFVAWSVLGAILEETEMPGRALEAYRTAAALHPHIPEVNDAIARLEKKLEGQEL</sequence>
<feature type="signal peptide" evidence="1">
    <location>
        <begin position="1"/>
        <end position="26"/>
    </location>
</feature>
<dbReference type="SMART" id="SM00028">
    <property type="entry name" value="TPR"/>
    <property type="match status" value="3"/>
</dbReference>
<dbReference type="Gene3D" id="1.25.40.10">
    <property type="entry name" value="Tetratricopeptide repeat domain"/>
    <property type="match status" value="1"/>
</dbReference>
<proteinExistence type="predicted"/>
<dbReference type="InterPro" id="IPR011990">
    <property type="entry name" value="TPR-like_helical_dom_sf"/>
</dbReference>
<dbReference type="EMBL" id="UXAW01000104">
    <property type="protein sequence ID" value="VDC33070.1"/>
    <property type="molecule type" value="Genomic_DNA"/>
</dbReference>
<protein>
    <submittedName>
        <fullName evidence="2">Tetratricopeptide repeat protein</fullName>
    </submittedName>
</protein>
<evidence type="ECO:0000313" key="3">
    <source>
        <dbReference type="Proteomes" id="UP000277498"/>
    </source>
</evidence>
<keyword evidence="1" id="KW-0732">Signal</keyword>
<organism evidence="2 3">
    <name type="scientific">Pseudogemmobacter humi</name>
    <dbReference type="NCBI Taxonomy" id="2483812"/>
    <lineage>
        <taxon>Bacteria</taxon>
        <taxon>Pseudomonadati</taxon>
        <taxon>Pseudomonadota</taxon>
        <taxon>Alphaproteobacteria</taxon>
        <taxon>Rhodobacterales</taxon>
        <taxon>Paracoccaceae</taxon>
        <taxon>Pseudogemmobacter</taxon>
    </lineage>
</organism>
<accession>A0A3P5XQC1</accession>
<feature type="chain" id="PRO_5018097092" evidence="1">
    <location>
        <begin position="27"/>
        <end position="186"/>
    </location>
</feature>
<dbReference type="Proteomes" id="UP000277498">
    <property type="component" value="Unassembled WGS sequence"/>
</dbReference>
<keyword evidence="3" id="KW-1185">Reference proteome</keyword>
<dbReference type="Pfam" id="PF14559">
    <property type="entry name" value="TPR_19"/>
    <property type="match status" value="1"/>
</dbReference>
<dbReference type="RefSeq" id="WP_124088308.1">
    <property type="nucleotide sequence ID" value="NZ_UXAW01000104.1"/>
</dbReference>
<dbReference type="InterPro" id="IPR019734">
    <property type="entry name" value="TPR_rpt"/>
</dbReference>
<evidence type="ECO:0000313" key="2">
    <source>
        <dbReference type="EMBL" id="VDC33070.1"/>
    </source>
</evidence>